<dbReference type="InterPro" id="IPR003115">
    <property type="entry name" value="ParB_N"/>
</dbReference>
<dbReference type="SUPFAM" id="SSF110849">
    <property type="entry name" value="ParB/Sulfiredoxin"/>
    <property type="match status" value="1"/>
</dbReference>
<dbReference type="Gene3D" id="3.90.1530.30">
    <property type="match status" value="1"/>
</dbReference>
<evidence type="ECO:0000256" key="1">
    <source>
        <dbReference type="SAM" id="MobiDB-lite"/>
    </source>
</evidence>
<dbReference type="PANTHER" id="PTHR33375:SF7">
    <property type="entry name" value="CHROMOSOME 2-PARTITIONING PROTEIN PARB-RELATED"/>
    <property type="match status" value="1"/>
</dbReference>
<proteinExistence type="predicted"/>
<dbReference type="EMBL" id="JBHSWA010000001">
    <property type="protein sequence ID" value="MFC6641343.1"/>
    <property type="molecule type" value="Genomic_DNA"/>
</dbReference>
<gene>
    <name evidence="3" type="ORF">ACFQAU_05860</name>
</gene>
<reference evidence="4" key="1">
    <citation type="journal article" date="2019" name="Int. J. Syst. Evol. Microbiol.">
        <title>The Global Catalogue of Microorganisms (GCM) 10K type strain sequencing project: providing services to taxonomists for standard genome sequencing and annotation.</title>
        <authorList>
            <consortium name="The Broad Institute Genomics Platform"/>
            <consortium name="The Broad Institute Genome Sequencing Center for Infectious Disease"/>
            <person name="Wu L."/>
            <person name="Ma J."/>
        </authorList>
    </citation>
    <scope>NUCLEOTIDE SEQUENCE [LARGE SCALE GENOMIC DNA]</scope>
    <source>
        <strain evidence="4">NBRC 111368</strain>
    </source>
</reference>
<dbReference type="Pfam" id="PF02195">
    <property type="entry name" value="ParB_N"/>
    <property type="match status" value="1"/>
</dbReference>
<protein>
    <submittedName>
        <fullName evidence="3">ParB/RepB/Spo0J family partition protein</fullName>
    </submittedName>
</protein>
<dbReference type="InterPro" id="IPR041468">
    <property type="entry name" value="HTH_ParB/Spo0J"/>
</dbReference>
<feature type="region of interest" description="Disordered" evidence="1">
    <location>
        <begin position="373"/>
        <end position="395"/>
    </location>
</feature>
<name>A0ABW1YW25_9RHOB</name>
<comment type="caution">
    <text evidence="3">The sequence shown here is derived from an EMBL/GenBank/DDBJ whole genome shotgun (WGS) entry which is preliminary data.</text>
</comment>
<feature type="domain" description="ParB-like N-terminal" evidence="2">
    <location>
        <begin position="11"/>
        <end position="112"/>
    </location>
</feature>
<dbReference type="Gene3D" id="1.10.10.2830">
    <property type="match status" value="1"/>
</dbReference>
<keyword evidence="4" id="KW-1185">Reference proteome</keyword>
<accession>A0ABW1YW25</accession>
<evidence type="ECO:0000313" key="3">
    <source>
        <dbReference type="EMBL" id="MFC6641343.1"/>
    </source>
</evidence>
<evidence type="ECO:0000259" key="2">
    <source>
        <dbReference type="SMART" id="SM00470"/>
    </source>
</evidence>
<dbReference type="RefSeq" id="WP_132447094.1">
    <property type="nucleotide sequence ID" value="NZ_JBHSWA010000001.1"/>
</dbReference>
<dbReference type="Pfam" id="PF17762">
    <property type="entry name" value="HTH_ParB"/>
    <property type="match status" value="1"/>
</dbReference>
<dbReference type="InterPro" id="IPR036086">
    <property type="entry name" value="ParB/Sulfiredoxin_sf"/>
</dbReference>
<dbReference type="InterPro" id="IPR050336">
    <property type="entry name" value="Chromosome_partition/occlusion"/>
</dbReference>
<dbReference type="SUPFAM" id="SSF109709">
    <property type="entry name" value="KorB DNA-binding domain-like"/>
    <property type="match status" value="1"/>
</dbReference>
<evidence type="ECO:0000313" key="4">
    <source>
        <dbReference type="Proteomes" id="UP001596403"/>
    </source>
</evidence>
<organism evidence="3 4">
    <name type="scientific">Sulfitobacter profundi</name>
    <dbReference type="NCBI Taxonomy" id="2679961"/>
    <lineage>
        <taxon>Bacteria</taxon>
        <taxon>Pseudomonadati</taxon>
        <taxon>Pseudomonadota</taxon>
        <taxon>Alphaproteobacteria</taxon>
        <taxon>Rhodobacterales</taxon>
        <taxon>Roseobacteraceae</taxon>
        <taxon>Sulfitobacter</taxon>
    </lineage>
</organism>
<dbReference type="Proteomes" id="UP001596403">
    <property type="component" value="Unassembled WGS sequence"/>
</dbReference>
<dbReference type="SMART" id="SM00470">
    <property type="entry name" value="ParB"/>
    <property type="match status" value="1"/>
</dbReference>
<dbReference type="PANTHER" id="PTHR33375">
    <property type="entry name" value="CHROMOSOME-PARTITIONING PROTEIN PARB-RELATED"/>
    <property type="match status" value="1"/>
</dbReference>
<sequence length="615" mass="67739">MTDQSPMSTTRTAPLDDLSLHAFNPRQVHDPEDIAALAKSLSINGLMQNLNALDEGGELGIVAGGRRLRALEYLRAQGSAFADSADIDFDAIPVNVTTDPALARSWAGSEGATQRPLHPADEIRAYAAMADHGSDADQIAAAFGQTRAHVQRRLKLAGLSASTLDALRSGDITLDIAQVLTVTGGAEREAQALKLATEHRYSADRLRHQLMEGNVPSSDRRVQFIGLDLYRAEGGTLDEDLFSDQSRLHNAELIHQLFETKLIKAAEDLQASEGFARVTPVFESWVGYQHTEGMTRIYRQAIDLPEADSLRHAELCELGETQTFTDAEKAEFDALEQRMLGDYKDEEREAGTVFVLVDRDGKLEISSAYLPAQQRAGSNSGAEGDEVEKIAPKPPITQAGIEDLRRIERLALQARMIAQPEMALDLLAFQLWTEMPSFTGPFNIRAEEQLSLPEVTNSLTVDKRVTGEDDDQAADPREDFDAAFDAFIAKGKKHRNQILTTLLARTMNAPFASAANRALMQRLDVTPRSIWTPTAESLFNACRSEALDSIWRELVVTEEREDQMARFAKLKVGEKRKELEKLFNDASTQEALGLSRAEVAAIDNWLPAVMKGEAA</sequence>